<sequence length="266" mass="29466">MNLLAAALVSYALLSPTGGQVQPAPKPEVVRPTVRKPATVAPTKPVETGPCQIGVISFAGDLFWVEKYGALKFLNTYAQTSVAAWGLDELVVSRVRAAAPGSSVRGIPYTRQELDEGRRQRSVFRDSDGNVLRFVQYLAGRTRCERYVTVLRHGGTQREFGIGISHHLDARVFLFAIMFVRVYDGRTFEIISEAPAREDDYSALQRALHDELGGPYRKLDAAMFPAKPADAAKNPVLRDGVRDMLTKSLDKTLPALLRRQVRSPER</sequence>
<dbReference type="EMBL" id="SPQT01000008">
    <property type="protein sequence ID" value="TFV47385.1"/>
    <property type="molecule type" value="Genomic_DNA"/>
</dbReference>
<evidence type="ECO:0000313" key="2">
    <source>
        <dbReference type="Proteomes" id="UP000297966"/>
    </source>
</evidence>
<keyword evidence="2" id="KW-1185">Reference proteome</keyword>
<proteinExistence type="predicted"/>
<dbReference type="AlphaFoldDB" id="A0A4Y9LX01"/>
<comment type="caution">
    <text evidence="1">The sequence shown here is derived from an EMBL/GenBank/DDBJ whole genome shotgun (WGS) entry which is preliminary data.</text>
</comment>
<accession>A0A4Y9LX01</accession>
<organism evidence="1 2">
    <name type="scientific">Bradyrhizobium niftali</name>
    <dbReference type="NCBI Taxonomy" id="2560055"/>
    <lineage>
        <taxon>Bacteria</taxon>
        <taxon>Pseudomonadati</taxon>
        <taxon>Pseudomonadota</taxon>
        <taxon>Alphaproteobacteria</taxon>
        <taxon>Hyphomicrobiales</taxon>
        <taxon>Nitrobacteraceae</taxon>
        <taxon>Bradyrhizobium</taxon>
    </lineage>
</organism>
<evidence type="ECO:0000313" key="1">
    <source>
        <dbReference type="EMBL" id="TFV47385.1"/>
    </source>
</evidence>
<protein>
    <submittedName>
        <fullName evidence="1">Uncharacterized protein</fullName>
    </submittedName>
</protein>
<name>A0A4Y9LX01_9BRAD</name>
<dbReference type="OrthoDB" id="8250715at2"/>
<gene>
    <name evidence="1" type="ORF">E4K65_17020</name>
</gene>
<reference evidence="1 2" key="1">
    <citation type="submission" date="2019-03" db="EMBL/GenBank/DDBJ databases">
        <title>Bradyrhizobium diversity isolated from nodules of Chamaecrista fasciculata.</title>
        <authorList>
            <person name="Klepa M.S."/>
            <person name="Urquiaga M.O."/>
            <person name="Hungria M."/>
            <person name="Delamuta J.R."/>
        </authorList>
    </citation>
    <scope>NUCLEOTIDE SEQUENCE [LARGE SCALE GENOMIC DNA]</scope>
    <source>
        <strain evidence="1 2">CNPSo 3448</strain>
    </source>
</reference>
<dbReference type="RefSeq" id="WP_135175160.1">
    <property type="nucleotide sequence ID" value="NZ_SPQT01000008.1"/>
</dbReference>
<dbReference type="Proteomes" id="UP000297966">
    <property type="component" value="Unassembled WGS sequence"/>
</dbReference>